<evidence type="ECO:0000256" key="13">
    <source>
        <dbReference type="SAM" id="MobiDB-lite"/>
    </source>
</evidence>
<dbReference type="PANTHER" id="PTHR19300:SF48">
    <property type="entry name" value="BETA-1,4-N-ACETYLGALACTOSAMINYLTRANSFERASE"/>
    <property type="match status" value="1"/>
</dbReference>
<evidence type="ECO:0000313" key="16">
    <source>
        <dbReference type="EnsemblMetazoa" id="AALB001307-PA"/>
    </source>
</evidence>
<feature type="compositionally biased region" description="Acidic residues" evidence="13">
    <location>
        <begin position="14"/>
        <end position="25"/>
    </location>
</feature>
<evidence type="ECO:0000256" key="12">
    <source>
        <dbReference type="ARBA" id="ARBA00023180"/>
    </source>
</evidence>
<accession>A0A182F4B7</accession>
<dbReference type="PROSITE" id="PS50294">
    <property type="entry name" value="WD_REPEATS_REGION"/>
    <property type="match status" value="1"/>
</dbReference>
<reference evidence="16" key="2">
    <citation type="submission" date="2022-08" db="UniProtKB">
        <authorList>
            <consortium name="EnsemblMetazoa"/>
        </authorList>
    </citation>
    <scope>IDENTIFICATION</scope>
    <source>
        <strain evidence="16">STECLA/ALBI9_A</strain>
    </source>
</reference>
<dbReference type="Gene3D" id="3.90.550.10">
    <property type="entry name" value="Spore Coat Polysaccharide Biosynthesis Protein SpsA, Chain A"/>
    <property type="match status" value="1"/>
</dbReference>
<dbReference type="InterPro" id="IPR015943">
    <property type="entry name" value="WD40/YVTN_repeat-like_dom_sf"/>
</dbReference>
<reference evidence="16 17" key="1">
    <citation type="journal article" date="2017" name="G3 (Bethesda)">
        <title>The Physical Genome Mapping of Anopheles albimanus Corrected Scaffold Misassemblies and Identified Interarm Rearrangements in Genus Anopheles.</title>
        <authorList>
            <person name="Artemov G.N."/>
            <person name="Peery A.N."/>
            <person name="Jiang X."/>
            <person name="Tu Z."/>
            <person name="Stegniy V.N."/>
            <person name="Sharakhova M.V."/>
            <person name="Sharakhov I.V."/>
        </authorList>
    </citation>
    <scope>NUCLEOTIDE SEQUENCE [LARGE SCALE GENOMIC DNA]</scope>
    <source>
        <strain evidence="16 17">ALBI9_A</strain>
    </source>
</reference>
<dbReference type="VEuPathDB" id="VectorBase:AALB001307"/>
<dbReference type="InterPro" id="IPR019775">
    <property type="entry name" value="WD40_repeat_CS"/>
</dbReference>
<evidence type="ECO:0000259" key="15">
    <source>
        <dbReference type="Pfam" id="PF13733"/>
    </source>
</evidence>
<keyword evidence="11" id="KW-0472">Membrane</keyword>
<comment type="pathway">
    <text evidence="2">Protein modification; protein glycosylation.</text>
</comment>
<evidence type="ECO:0000256" key="5">
    <source>
        <dbReference type="ARBA" id="ARBA00022676"/>
    </source>
</evidence>
<dbReference type="AlphaFoldDB" id="A0A182F4B7"/>
<dbReference type="SMART" id="SM00320">
    <property type="entry name" value="WD40"/>
    <property type="match status" value="4"/>
</dbReference>
<comment type="subcellular location">
    <subcellularLocation>
        <location evidence="1">Membrane</location>
        <topology evidence="1">Single-pass type II membrane protein</topology>
    </subcellularLocation>
</comment>
<dbReference type="InterPro" id="IPR027995">
    <property type="entry name" value="Galactosyl_T_N"/>
</dbReference>
<organism evidence="16 17">
    <name type="scientific">Anopheles albimanus</name>
    <name type="common">New world malaria mosquito</name>
    <dbReference type="NCBI Taxonomy" id="7167"/>
    <lineage>
        <taxon>Eukaryota</taxon>
        <taxon>Metazoa</taxon>
        <taxon>Ecdysozoa</taxon>
        <taxon>Arthropoda</taxon>
        <taxon>Hexapoda</taxon>
        <taxon>Insecta</taxon>
        <taxon>Pterygota</taxon>
        <taxon>Neoptera</taxon>
        <taxon>Endopterygota</taxon>
        <taxon>Diptera</taxon>
        <taxon>Nematocera</taxon>
        <taxon>Culicoidea</taxon>
        <taxon>Culicidae</taxon>
        <taxon>Anophelinae</taxon>
        <taxon>Anopheles</taxon>
    </lineage>
</organism>
<name>A0A182F4B7_ANOAL</name>
<dbReference type="PROSITE" id="PS50082">
    <property type="entry name" value="WD_REPEATS_2"/>
    <property type="match status" value="3"/>
</dbReference>
<dbReference type="CDD" id="cd00899">
    <property type="entry name" value="b4GalT"/>
    <property type="match status" value="1"/>
</dbReference>
<sequence length="796" mass="90713">MKKDFQSPFGESISDTEEDDGEPYLLDDFELVAGDEDRLRLIFALAGGMQNAMEDGDGDSTDDYSNEDNQEEEDNKSSNSDSDDDFTDSDNDSGSGTERTVETRSKTAGRATTGDSGEGSTAPTPRRVIDDYDEDMEEDEVVKAIIAEIKKPRSKPPDIRMEDFVVDLSFHPRQDILAIGTSVGDVQVYRYTNDENTLLDTHELHTKSVRGVEFSRDGRLLISTGRDRSILVTDTETGKLTFCWEEAHEEPVYTMSIIGEHTFATGDDDGVLKMWDVRQKDAVFKLKPVEDFISAILSNAEQQKYLLMTSGDGFLTTINIAQRKMHVQSEPYEEELNCMGLFKRESKLVVGTSKGNCYTFNWEQFAYHCDAFTGPKAGANRMIPITEQIAVMAGEDGVIRAMHMVPGRMLGIVGQHAMAVDTMDISGSGELIASSSQDNDVRFWNVKYFEDFDDIKYNAKPDKRALKHNLPSSQRTNAQMITLRVSNSVYAYIAYLVLMVYFLWPGRFASLYDFIEGENIYDQLIRKTTKNISLLRNGVRCDYSEVIEENLSLYRPPFTEEIINNNVRLGGEYYPEECIPSFSTAIIIPYRQRERQLNQFLIYMHNYLRRQRIHYRIFVIEQYDPKPFNRAKLFNIGALIAMSLDYPCLVLHDVDLMPLNLGHLYACSRKPRHMCSSLDVFRYNLPYRGLFGGAVAIESNLFLSVNGMSNMFSGWGGEDDDLYARLQNKDIEICRFSPAYSQYSMLKHRKETPNKDRLAFLKNGKLRFHTDGLNSLVYKQVGMKLHNLFTHVLVET</sequence>
<dbReference type="Pfam" id="PF02709">
    <property type="entry name" value="Glyco_transf_7C"/>
    <property type="match status" value="1"/>
</dbReference>
<dbReference type="InterPro" id="IPR036322">
    <property type="entry name" value="WD40_repeat_dom_sf"/>
</dbReference>
<feature type="region of interest" description="Disordered" evidence="13">
    <location>
        <begin position="51"/>
        <end position="134"/>
    </location>
</feature>
<dbReference type="GO" id="GO:0008378">
    <property type="term" value="F:galactosyltransferase activity"/>
    <property type="evidence" value="ECO:0007669"/>
    <property type="project" value="TreeGrafter"/>
</dbReference>
<evidence type="ECO:0000256" key="4">
    <source>
        <dbReference type="ARBA" id="ARBA00022574"/>
    </source>
</evidence>
<dbReference type="Gene3D" id="2.130.10.10">
    <property type="entry name" value="YVTN repeat-like/Quinoprotein amine dehydrogenase"/>
    <property type="match status" value="2"/>
</dbReference>
<dbReference type="Pfam" id="PF13733">
    <property type="entry name" value="Glyco_transf_7N"/>
    <property type="match status" value="1"/>
</dbReference>
<feature type="region of interest" description="Disordered" evidence="13">
    <location>
        <begin position="1"/>
        <end position="25"/>
    </location>
</feature>
<dbReference type="InterPro" id="IPR001680">
    <property type="entry name" value="WD40_rpt"/>
</dbReference>
<evidence type="ECO:0000256" key="7">
    <source>
        <dbReference type="ARBA" id="ARBA00022692"/>
    </source>
</evidence>
<dbReference type="PRINTS" id="PR02050">
    <property type="entry name" value="B14GALTRFASE"/>
</dbReference>
<evidence type="ECO:0000256" key="8">
    <source>
        <dbReference type="ARBA" id="ARBA00022737"/>
    </source>
</evidence>
<dbReference type="STRING" id="7167.A0A182F4B7"/>
<keyword evidence="17" id="KW-1185">Reference proteome</keyword>
<dbReference type="Proteomes" id="UP000069272">
    <property type="component" value="Chromosome 2L"/>
</dbReference>
<dbReference type="VEuPathDB" id="VectorBase:AALB20_027816"/>
<evidence type="ECO:0000256" key="9">
    <source>
        <dbReference type="ARBA" id="ARBA00022968"/>
    </source>
</evidence>
<dbReference type="GO" id="GO:0006688">
    <property type="term" value="P:glycosphingolipid biosynthetic process"/>
    <property type="evidence" value="ECO:0007669"/>
    <property type="project" value="TreeGrafter"/>
</dbReference>
<evidence type="ECO:0000259" key="14">
    <source>
        <dbReference type="Pfam" id="PF02709"/>
    </source>
</evidence>
<keyword evidence="9" id="KW-0735">Signal-anchor</keyword>
<protein>
    <submittedName>
        <fullName evidence="16">Uncharacterized protein</fullName>
    </submittedName>
</protein>
<keyword evidence="6" id="KW-0808">Transferase</keyword>
<keyword evidence="5" id="KW-0328">Glycosyltransferase</keyword>
<evidence type="ECO:0000313" key="17">
    <source>
        <dbReference type="Proteomes" id="UP000069272"/>
    </source>
</evidence>
<evidence type="ECO:0000256" key="3">
    <source>
        <dbReference type="ARBA" id="ARBA00005735"/>
    </source>
</evidence>
<keyword evidence="12" id="KW-0325">Glycoprotein</keyword>
<dbReference type="SUPFAM" id="SSF53448">
    <property type="entry name" value="Nucleotide-diphospho-sugar transferases"/>
    <property type="match status" value="1"/>
</dbReference>
<dbReference type="GO" id="GO:0005794">
    <property type="term" value="C:Golgi apparatus"/>
    <property type="evidence" value="ECO:0007669"/>
    <property type="project" value="TreeGrafter"/>
</dbReference>
<evidence type="ECO:0000256" key="1">
    <source>
        <dbReference type="ARBA" id="ARBA00004606"/>
    </source>
</evidence>
<dbReference type="GO" id="GO:0016020">
    <property type="term" value="C:membrane"/>
    <property type="evidence" value="ECO:0007669"/>
    <property type="project" value="UniProtKB-SubCell"/>
</dbReference>
<keyword evidence="7" id="KW-0812">Transmembrane</keyword>
<dbReference type="VEuPathDB" id="VectorBase:AALB20_036057"/>
<feature type="compositionally biased region" description="Acidic residues" evidence="13">
    <location>
        <begin position="81"/>
        <end position="91"/>
    </location>
</feature>
<dbReference type="SUPFAM" id="SSF50978">
    <property type="entry name" value="WD40 repeat-like"/>
    <property type="match status" value="1"/>
</dbReference>
<dbReference type="InterPro" id="IPR029044">
    <property type="entry name" value="Nucleotide-diphossugar_trans"/>
</dbReference>
<dbReference type="EnsemblMetazoa" id="AALB001307-RA">
    <property type="protein sequence ID" value="AALB001307-PA"/>
    <property type="gene ID" value="AALB001307"/>
</dbReference>
<feature type="domain" description="Galactosyltransferase C-terminal" evidence="14">
    <location>
        <begin position="672"/>
        <end position="749"/>
    </location>
</feature>
<proteinExistence type="inferred from homology"/>
<feature type="domain" description="Galactosyltransferase N-terminal" evidence="15">
    <location>
        <begin position="564"/>
        <end position="668"/>
    </location>
</feature>
<dbReference type="Pfam" id="PF24796">
    <property type="entry name" value="WDR55"/>
    <property type="match status" value="1"/>
</dbReference>
<keyword evidence="10" id="KW-1133">Transmembrane helix</keyword>
<dbReference type="InterPro" id="IPR027791">
    <property type="entry name" value="Galactosyl_T_C"/>
</dbReference>
<evidence type="ECO:0000256" key="10">
    <source>
        <dbReference type="ARBA" id="ARBA00022989"/>
    </source>
</evidence>
<dbReference type="GO" id="GO:0033842">
    <property type="term" value="F:N-acetyl-beta-glucosaminyl-derivative 4-beta-N-acetylgalactosaminyltransferase activity"/>
    <property type="evidence" value="ECO:0007669"/>
    <property type="project" value="TreeGrafter"/>
</dbReference>
<feature type="compositionally biased region" description="Acidic residues" evidence="13">
    <location>
        <begin position="54"/>
        <end position="74"/>
    </location>
</feature>
<feature type="compositionally biased region" description="Polar residues" evidence="13">
    <location>
        <begin position="113"/>
        <end position="123"/>
    </location>
</feature>
<keyword evidence="8" id="KW-0677">Repeat</keyword>
<evidence type="ECO:0000256" key="6">
    <source>
        <dbReference type="ARBA" id="ARBA00022679"/>
    </source>
</evidence>
<comment type="similarity">
    <text evidence="3">Belongs to the glycosyltransferase 7 family.</text>
</comment>
<dbReference type="PANTHER" id="PTHR19300">
    <property type="entry name" value="BETA-1,4-GALACTOSYLTRANSFERASE"/>
    <property type="match status" value="1"/>
</dbReference>
<dbReference type="PROSITE" id="PS00678">
    <property type="entry name" value="WD_REPEATS_1"/>
    <property type="match status" value="1"/>
</dbReference>
<keyword evidence="4" id="KW-0853">WD repeat</keyword>
<evidence type="ECO:0000256" key="11">
    <source>
        <dbReference type="ARBA" id="ARBA00023136"/>
    </source>
</evidence>
<dbReference type="InterPro" id="IPR003859">
    <property type="entry name" value="Galactosyl_T"/>
</dbReference>
<dbReference type="GO" id="GO:0005975">
    <property type="term" value="P:carbohydrate metabolic process"/>
    <property type="evidence" value="ECO:0007669"/>
    <property type="project" value="InterPro"/>
</dbReference>
<evidence type="ECO:0000256" key="2">
    <source>
        <dbReference type="ARBA" id="ARBA00004922"/>
    </source>
</evidence>